<dbReference type="Pfam" id="PF14501">
    <property type="entry name" value="HATPase_c_5"/>
    <property type="match status" value="1"/>
</dbReference>
<accession>E7GE89</accession>
<dbReference type="OrthoDB" id="3173688at2"/>
<dbReference type="EMBL" id="ADKX01000044">
    <property type="protein sequence ID" value="EFW03690.1"/>
    <property type="molecule type" value="Genomic_DNA"/>
</dbReference>
<dbReference type="InterPro" id="IPR036890">
    <property type="entry name" value="HATPase_C_sf"/>
</dbReference>
<protein>
    <recommendedName>
        <fullName evidence="1">Sensor histidine kinase NatK-like C-terminal domain-containing protein</fullName>
    </recommendedName>
</protein>
<dbReference type="GeneID" id="78230279"/>
<comment type="caution">
    <text evidence="2">The sequence shown here is derived from an EMBL/GenBank/DDBJ whole genome shotgun (WGS) entry which is preliminary data.</text>
</comment>
<dbReference type="HOGENOM" id="CLU_2192556_0_0_9"/>
<keyword evidence="3" id="KW-1185">Reference proteome</keyword>
<name>E7GE89_9FIRM</name>
<proteinExistence type="predicted"/>
<dbReference type="Gene3D" id="3.30.565.10">
    <property type="entry name" value="Histidine kinase-like ATPase, C-terminal domain"/>
    <property type="match status" value="1"/>
</dbReference>
<evidence type="ECO:0000313" key="2">
    <source>
        <dbReference type="EMBL" id="EFW03690.1"/>
    </source>
</evidence>
<evidence type="ECO:0000313" key="3">
    <source>
        <dbReference type="Proteomes" id="UP000003157"/>
    </source>
</evidence>
<dbReference type="eggNOG" id="COG3290">
    <property type="taxonomic scope" value="Bacteria"/>
</dbReference>
<dbReference type="STRING" id="100884.GCA_000269565_02463"/>
<gene>
    <name evidence="2" type="ORF">HMPREF9488_03082</name>
</gene>
<dbReference type="RefSeq" id="WP_008790165.1">
    <property type="nucleotide sequence ID" value="NZ_AKCB01000001.1"/>
</dbReference>
<dbReference type="AlphaFoldDB" id="E7GE89"/>
<reference evidence="2 3" key="1">
    <citation type="submission" date="2010-12" db="EMBL/GenBank/DDBJ databases">
        <title>The Genome Sequence of Coprobacillus sp. strain 29_1.</title>
        <authorList>
            <consortium name="The Broad Institute Genome Sequencing Platform"/>
            <person name="Earl A."/>
            <person name="Ward D."/>
            <person name="Feldgarden M."/>
            <person name="Gevers D."/>
            <person name="Daigneault M."/>
            <person name="Sibley C.D."/>
            <person name="White A."/>
            <person name="Strauss J."/>
            <person name="Allen-Vercoe E."/>
            <person name="Young S.K."/>
            <person name="Zeng Q."/>
            <person name="Gargeya S."/>
            <person name="Fitzgerald M."/>
            <person name="Haas B."/>
            <person name="Abouelleil A."/>
            <person name="Alvarado L."/>
            <person name="Arachchi H.M."/>
            <person name="Berlin A."/>
            <person name="Brown A."/>
            <person name="Chapman S.B."/>
            <person name="Chen Z."/>
            <person name="Dunbar C."/>
            <person name="Freedman E."/>
            <person name="Gearin G."/>
            <person name="Gellesch M."/>
            <person name="Goldberg J."/>
            <person name="Griggs A."/>
            <person name="Gujja S."/>
            <person name="Heilman E."/>
            <person name="Heiman D."/>
            <person name="Howarth C."/>
            <person name="Larson L."/>
            <person name="Lui A."/>
            <person name="MacDonald P.J.P."/>
            <person name="Mehta T."/>
            <person name="Montmayeur A."/>
            <person name="Murphy C."/>
            <person name="Neiman D."/>
            <person name="Pearson M."/>
            <person name="Priest M."/>
            <person name="Roberts A."/>
            <person name="Saif S."/>
            <person name="Shea T."/>
            <person name="Shenoy N."/>
            <person name="Sisk P."/>
            <person name="Stolte C."/>
            <person name="Sykes S."/>
            <person name="White J."/>
            <person name="Yandava C."/>
            <person name="Nusbaum C."/>
            <person name="Birren B."/>
        </authorList>
    </citation>
    <scope>NUCLEOTIDE SEQUENCE [LARGE SCALE GENOMIC DNA]</scope>
    <source>
        <strain evidence="2 3">29_1</strain>
    </source>
</reference>
<dbReference type="Proteomes" id="UP000003157">
    <property type="component" value="Unassembled WGS sequence"/>
</dbReference>
<dbReference type="SUPFAM" id="SSF55874">
    <property type="entry name" value="ATPase domain of HSP90 chaperone/DNA topoisomerase II/histidine kinase"/>
    <property type="match status" value="1"/>
</dbReference>
<dbReference type="InterPro" id="IPR032834">
    <property type="entry name" value="NatK-like_C"/>
</dbReference>
<evidence type="ECO:0000259" key="1">
    <source>
        <dbReference type="Pfam" id="PF14501"/>
    </source>
</evidence>
<sequence>MGSLLGNLFENAIAGCQDLPKSQRQIQFRSYVKNNHLIIIIENPLLIPLQMQNNIYLSTKHKGYGLGIQSIQNIVHSLKGDITIVDKPPLFQIKIIIWEVKKVKSKDM</sequence>
<organism evidence="2 3">
    <name type="scientific">Coprobacillus cateniformis</name>
    <dbReference type="NCBI Taxonomy" id="100884"/>
    <lineage>
        <taxon>Bacteria</taxon>
        <taxon>Bacillati</taxon>
        <taxon>Bacillota</taxon>
        <taxon>Erysipelotrichia</taxon>
        <taxon>Erysipelotrichales</taxon>
        <taxon>Coprobacillaceae</taxon>
        <taxon>Coprobacillus</taxon>
    </lineage>
</organism>
<feature type="domain" description="Sensor histidine kinase NatK-like C-terminal" evidence="1">
    <location>
        <begin position="3"/>
        <end position="97"/>
    </location>
</feature>